<reference evidence="1 2" key="1">
    <citation type="journal article" date="2018" name="Sci. Rep.">
        <title>Genomic signatures of local adaptation to the degree of environmental predictability in rotifers.</title>
        <authorList>
            <person name="Franch-Gras L."/>
            <person name="Hahn C."/>
            <person name="Garcia-Roger E.M."/>
            <person name="Carmona M.J."/>
            <person name="Serra M."/>
            <person name="Gomez A."/>
        </authorList>
    </citation>
    <scope>NUCLEOTIDE SEQUENCE [LARGE SCALE GENOMIC DNA]</scope>
    <source>
        <strain evidence="1">HYR1</strain>
    </source>
</reference>
<evidence type="ECO:0000313" key="2">
    <source>
        <dbReference type="Proteomes" id="UP000276133"/>
    </source>
</evidence>
<name>A0A3M7T8T7_BRAPC</name>
<dbReference type="AlphaFoldDB" id="A0A3M7T8T7"/>
<proteinExistence type="predicted"/>
<comment type="caution">
    <text evidence="1">The sequence shown here is derived from an EMBL/GenBank/DDBJ whole genome shotgun (WGS) entry which is preliminary data.</text>
</comment>
<dbReference type="Proteomes" id="UP000276133">
    <property type="component" value="Unassembled WGS sequence"/>
</dbReference>
<dbReference type="EMBL" id="REGN01000097">
    <property type="protein sequence ID" value="RNA44494.1"/>
    <property type="molecule type" value="Genomic_DNA"/>
</dbReference>
<organism evidence="1 2">
    <name type="scientific">Brachionus plicatilis</name>
    <name type="common">Marine rotifer</name>
    <name type="synonym">Brachionus muelleri</name>
    <dbReference type="NCBI Taxonomy" id="10195"/>
    <lineage>
        <taxon>Eukaryota</taxon>
        <taxon>Metazoa</taxon>
        <taxon>Spiralia</taxon>
        <taxon>Gnathifera</taxon>
        <taxon>Rotifera</taxon>
        <taxon>Eurotatoria</taxon>
        <taxon>Monogononta</taxon>
        <taxon>Pseudotrocha</taxon>
        <taxon>Ploima</taxon>
        <taxon>Brachionidae</taxon>
        <taxon>Brachionus</taxon>
    </lineage>
</organism>
<keyword evidence="2" id="KW-1185">Reference proteome</keyword>
<protein>
    <submittedName>
        <fullName evidence="1">Uncharacterized protein</fullName>
    </submittedName>
</protein>
<accession>A0A3M7T8T7</accession>
<gene>
    <name evidence="1" type="ORF">BpHYR1_019883</name>
</gene>
<sequence length="105" mass="12226">MDNLLPFYVVIKSSQNEAKYQPYLFLLKIHTSIFEQKLESTIFVSFKTDQYCQQTIRRFWSVSICSMPEEWATGDNCQASEYKPKNRPVNTSLSFVVKGALPNFN</sequence>
<evidence type="ECO:0000313" key="1">
    <source>
        <dbReference type="EMBL" id="RNA44494.1"/>
    </source>
</evidence>